<dbReference type="Proteomes" id="UP000075531">
    <property type="component" value="Unassembled WGS sequence"/>
</dbReference>
<feature type="transmembrane region" description="Helical" evidence="7">
    <location>
        <begin position="58"/>
        <end position="81"/>
    </location>
</feature>
<dbReference type="GO" id="GO:0005886">
    <property type="term" value="C:plasma membrane"/>
    <property type="evidence" value="ECO:0007669"/>
    <property type="project" value="UniProtKB-SubCell"/>
</dbReference>
<feature type="transmembrane region" description="Helical" evidence="7">
    <location>
        <begin position="87"/>
        <end position="108"/>
    </location>
</feature>
<evidence type="ECO:0000256" key="5">
    <source>
        <dbReference type="ARBA" id="ARBA00022989"/>
    </source>
</evidence>
<evidence type="ECO:0000256" key="2">
    <source>
        <dbReference type="ARBA" id="ARBA00022448"/>
    </source>
</evidence>
<reference evidence="9 10" key="1">
    <citation type="submission" date="2016-02" db="EMBL/GenBank/DDBJ databases">
        <title>Genome sequence of Clostridium tepidiprofundi DSM 19306.</title>
        <authorList>
            <person name="Poehlein A."/>
            <person name="Daniel R."/>
        </authorList>
    </citation>
    <scope>NUCLEOTIDE SEQUENCE [LARGE SCALE GENOMIC DNA]</scope>
    <source>
        <strain evidence="9 10">DSM 19306</strain>
    </source>
</reference>
<keyword evidence="2" id="KW-0813">Transport</keyword>
<evidence type="ECO:0000313" key="9">
    <source>
        <dbReference type="EMBL" id="KYH34213.1"/>
    </source>
</evidence>
<dbReference type="GO" id="GO:0016746">
    <property type="term" value="F:acyltransferase activity"/>
    <property type="evidence" value="ECO:0007669"/>
    <property type="project" value="UniProtKB-KW"/>
</dbReference>
<keyword evidence="4 7" id="KW-0812">Transmembrane</keyword>
<evidence type="ECO:0000259" key="8">
    <source>
        <dbReference type="PROSITE" id="PS50850"/>
    </source>
</evidence>
<feature type="transmembrane region" description="Helical" evidence="7">
    <location>
        <begin position="204"/>
        <end position="227"/>
    </location>
</feature>
<dbReference type="InterPro" id="IPR010290">
    <property type="entry name" value="TM_effector"/>
</dbReference>
<dbReference type="AlphaFoldDB" id="A0A151B353"/>
<dbReference type="PANTHER" id="PTHR43266:SF2">
    <property type="entry name" value="MAJOR FACILITATOR SUPERFAMILY (MFS) PROFILE DOMAIN-CONTAINING PROTEIN"/>
    <property type="match status" value="1"/>
</dbReference>
<evidence type="ECO:0000256" key="7">
    <source>
        <dbReference type="SAM" id="Phobius"/>
    </source>
</evidence>
<keyword evidence="6 7" id="KW-0472">Membrane</keyword>
<dbReference type="SUPFAM" id="SSF103473">
    <property type="entry name" value="MFS general substrate transporter"/>
    <property type="match status" value="1"/>
</dbReference>
<dbReference type="STRING" id="1121338.CLTEP_18660"/>
<comment type="subcellular location">
    <subcellularLocation>
        <location evidence="1">Cell membrane</location>
        <topology evidence="1">Multi-pass membrane protein</topology>
    </subcellularLocation>
</comment>
<dbReference type="PATRIC" id="fig|1121338.3.peg.1914"/>
<dbReference type="PANTHER" id="PTHR43266">
    <property type="entry name" value="MACROLIDE-EFFLUX PROTEIN"/>
    <property type="match status" value="1"/>
</dbReference>
<dbReference type="CDD" id="cd06173">
    <property type="entry name" value="MFS_MefA_like"/>
    <property type="match status" value="1"/>
</dbReference>
<dbReference type="PROSITE" id="PS50850">
    <property type="entry name" value="MFS"/>
    <property type="match status" value="1"/>
</dbReference>
<evidence type="ECO:0000256" key="1">
    <source>
        <dbReference type="ARBA" id="ARBA00004651"/>
    </source>
</evidence>
<keyword evidence="9" id="KW-0808">Transferase</keyword>
<organism evidence="9 10">
    <name type="scientific">Clostridium tepidiprofundi DSM 19306</name>
    <dbReference type="NCBI Taxonomy" id="1121338"/>
    <lineage>
        <taxon>Bacteria</taxon>
        <taxon>Bacillati</taxon>
        <taxon>Bacillota</taxon>
        <taxon>Clostridia</taxon>
        <taxon>Eubacteriales</taxon>
        <taxon>Clostridiaceae</taxon>
        <taxon>Clostridium</taxon>
    </lineage>
</organism>
<proteinExistence type="predicted"/>
<dbReference type="GO" id="GO:0022857">
    <property type="term" value="F:transmembrane transporter activity"/>
    <property type="evidence" value="ECO:0007669"/>
    <property type="project" value="InterPro"/>
</dbReference>
<protein>
    <submittedName>
        <fullName evidence="9">2-acyl-glycerophospho-ethanolamine acyltransferase</fullName>
    </submittedName>
</protein>
<sequence length="229" mass="25598">MLDSWFTYPKTLIKILELNFHTIAMVKAMLKVFYTYGGKNMNRANKIKQTFSWNFSMLIFGNSTSLLGSIIFNTILTWWLIETTNSAKALSYISAVSFIPIFAFNIFNGAIIDIFNRKKILVLTDLLSSFICIVTGYLIFKGIVNIPLLIIANFLLSTCSCLFDPTVRAILPEILKEDLIATGNSITTTTSQIIKIIAPLIAGFLLNNLSFGIAGAFFINGISFFYFST</sequence>
<feature type="domain" description="Major facilitator superfamily (MFS) profile" evidence="8">
    <location>
        <begin position="49"/>
        <end position="229"/>
    </location>
</feature>
<dbReference type="InterPro" id="IPR036259">
    <property type="entry name" value="MFS_trans_sf"/>
</dbReference>
<evidence type="ECO:0000256" key="3">
    <source>
        <dbReference type="ARBA" id="ARBA00022475"/>
    </source>
</evidence>
<keyword evidence="10" id="KW-1185">Reference proteome</keyword>
<dbReference type="OrthoDB" id="9775268at2"/>
<dbReference type="Pfam" id="PF05977">
    <property type="entry name" value="MFS_3"/>
    <property type="match status" value="1"/>
</dbReference>
<keyword evidence="5 7" id="KW-1133">Transmembrane helix</keyword>
<name>A0A151B353_9CLOT</name>
<dbReference type="EMBL" id="LTBA01000022">
    <property type="protein sequence ID" value="KYH34213.1"/>
    <property type="molecule type" value="Genomic_DNA"/>
</dbReference>
<keyword evidence="9" id="KW-0012">Acyltransferase</keyword>
<evidence type="ECO:0000256" key="6">
    <source>
        <dbReference type="ARBA" id="ARBA00023136"/>
    </source>
</evidence>
<dbReference type="Gene3D" id="1.20.1250.20">
    <property type="entry name" value="MFS general substrate transporter like domains"/>
    <property type="match status" value="1"/>
</dbReference>
<keyword evidence="3" id="KW-1003">Cell membrane</keyword>
<evidence type="ECO:0000256" key="4">
    <source>
        <dbReference type="ARBA" id="ARBA00022692"/>
    </source>
</evidence>
<feature type="transmembrane region" description="Helical" evidence="7">
    <location>
        <begin position="20"/>
        <end position="37"/>
    </location>
</feature>
<accession>A0A151B353</accession>
<dbReference type="InterPro" id="IPR020846">
    <property type="entry name" value="MFS_dom"/>
</dbReference>
<gene>
    <name evidence="9" type="ORF">CLTEP_18660</name>
</gene>
<evidence type="ECO:0000313" key="10">
    <source>
        <dbReference type="Proteomes" id="UP000075531"/>
    </source>
</evidence>
<comment type="caution">
    <text evidence="9">The sequence shown here is derived from an EMBL/GenBank/DDBJ whole genome shotgun (WGS) entry which is preliminary data.</text>
</comment>